<reference evidence="1" key="1">
    <citation type="submission" date="2018-06" db="EMBL/GenBank/DDBJ databases">
        <authorList>
            <consortium name="GenomeTrakr network: Whole genome sequencing for foodborne pathogen traceback"/>
        </authorList>
    </citation>
    <scope>NUCLEOTIDE SEQUENCE</scope>
    <source>
        <strain evidence="1">PSU-0700</strain>
    </source>
</reference>
<evidence type="ECO:0008006" key="3">
    <source>
        <dbReference type="Google" id="ProtNLM"/>
    </source>
</evidence>
<organism evidence="1 2">
    <name type="scientific">Escherichia coli O8</name>
    <dbReference type="NCBI Taxonomy" id="1010796"/>
    <lineage>
        <taxon>Bacteria</taxon>
        <taxon>Pseudomonadati</taxon>
        <taxon>Pseudomonadota</taxon>
        <taxon>Gammaproteobacteria</taxon>
        <taxon>Enterobacterales</taxon>
        <taxon>Enterobacteriaceae</taxon>
        <taxon>Escherichia</taxon>
    </lineage>
</organism>
<proteinExistence type="predicted"/>
<dbReference type="AlphaFoldDB" id="A0A9P2MLK7"/>
<gene>
    <name evidence="1" type="ORF">DP913_00635</name>
</gene>
<dbReference type="EMBL" id="AATQVU010000001">
    <property type="protein sequence ID" value="EFO3163572.1"/>
    <property type="molecule type" value="Genomic_DNA"/>
</dbReference>
<evidence type="ECO:0000313" key="2">
    <source>
        <dbReference type="Proteomes" id="UP000735456"/>
    </source>
</evidence>
<sequence>MSKSLEDLNAVLFSQIDKLSTEEPGDKLSEEIKRSKAMVGVADTIIANSRLVFDIYESQGGMKSIENRPDILRVKKHTGNGK</sequence>
<protein>
    <recommendedName>
        <fullName evidence="3">Phage protein</fullName>
    </recommendedName>
</protein>
<accession>A0A9P2MLK7</accession>
<evidence type="ECO:0000313" key="1">
    <source>
        <dbReference type="EMBL" id="EFO3163572.1"/>
    </source>
</evidence>
<comment type="caution">
    <text evidence="1">The sequence shown here is derived from an EMBL/GenBank/DDBJ whole genome shotgun (WGS) entry which is preliminary data.</text>
</comment>
<name>A0A9P2MLK7_ECOLX</name>
<dbReference type="Proteomes" id="UP000735456">
    <property type="component" value="Unassembled WGS sequence"/>
</dbReference>